<dbReference type="RefSeq" id="WP_301201010.1">
    <property type="nucleotide sequence ID" value="NZ_JAPDPI010000035.1"/>
</dbReference>
<keyword evidence="2" id="KW-1185">Reference proteome</keyword>
<name>A0AAE3MGA8_9BACT</name>
<evidence type="ECO:0000313" key="2">
    <source>
        <dbReference type="Proteomes" id="UP001207408"/>
    </source>
</evidence>
<reference evidence="1" key="1">
    <citation type="submission" date="2022-10" db="EMBL/GenBank/DDBJ databases">
        <authorList>
            <person name="Yu W.X."/>
        </authorList>
    </citation>
    <scope>NUCLEOTIDE SEQUENCE</scope>
    <source>
        <strain evidence="1">D04</strain>
    </source>
</reference>
<accession>A0AAE3MGA8</accession>
<dbReference type="AlphaFoldDB" id="A0AAE3MGA8"/>
<dbReference type="EMBL" id="JAPDPI010000035">
    <property type="protein sequence ID" value="MCW3807015.1"/>
    <property type="molecule type" value="Genomic_DNA"/>
</dbReference>
<organism evidence="1 2">
    <name type="scientific">Plebeiibacterium marinum</name>
    <dbReference type="NCBI Taxonomy" id="2992111"/>
    <lineage>
        <taxon>Bacteria</taxon>
        <taxon>Pseudomonadati</taxon>
        <taxon>Bacteroidota</taxon>
        <taxon>Bacteroidia</taxon>
        <taxon>Marinilabiliales</taxon>
        <taxon>Marinilabiliaceae</taxon>
        <taxon>Plebeiibacterium</taxon>
    </lineage>
</organism>
<dbReference type="Proteomes" id="UP001207408">
    <property type="component" value="Unassembled WGS sequence"/>
</dbReference>
<evidence type="ECO:0000313" key="1">
    <source>
        <dbReference type="EMBL" id="MCW3807015.1"/>
    </source>
</evidence>
<gene>
    <name evidence="1" type="ORF">OM074_15365</name>
</gene>
<sequence length="98" mass="11159">MGRKKDIQLTVVQVDSLLDDDLKQDLDYLLKNGVYCSKCDQICKEGVAVEKVTLNSLNDIVIQGKCMSCNNTVVRTVEFGEDPKFYKLAEEFRYSVEN</sequence>
<comment type="caution">
    <text evidence="1">The sequence shown here is derived from an EMBL/GenBank/DDBJ whole genome shotgun (WGS) entry which is preliminary data.</text>
</comment>
<protein>
    <submittedName>
        <fullName evidence="1">Uncharacterized protein</fullName>
    </submittedName>
</protein>
<proteinExistence type="predicted"/>